<evidence type="ECO:0000313" key="9">
    <source>
        <dbReference type="Proteomes" id="UP001177023"/>
    </source>
</evidence>
<reference evidence="8" key="1">
    <citation type="submission" date="2023-06" db="EMBL/GenBank/DDBJ databases">
        <authorList>
            <person name="Delattre M."/>
        </authorList>
    </citation>
    <scope>NUCLEOTIDE SEQUENCE</scope>
    <source>
        <strain evidence="8">AF72</strain>
    </source>
</reference>
<dbReference type="Pfam" id="PF02798">
    <property type="entry name" value="GST_N"/>
    <property type="match status" value="1"/>
</dbReference>
<feature type="domain" description="GST N-terminal" evidence="6">
    <location>
        <begin position="38"/>
        <end position="115"/>
    </location>
</feature>
<dbReference type="FunFam" id="3.40.30.10:FF:000189">
    <property type="entry name" value="Glutathione S-Transferase"/>
    <property type="match status" value="1"/>
</dbReference>
<dbReference type="GO" id="GO:0006749">
    <property type="term" value="P:glutathione metabolic process"/>
    <property type="evidence" value="ECO:0007669"/>
    <property type="project" value="TreeGrafter"/>
</dbReference>
<dbReference type="InterPro" id="IPR036249">
    <property type="entry name" value="Thioredoxin-like_sf"/>
</dbReference>
<dbReference type="EMBL" id="CATQJA010002709">
    <property type="protein sequence ID" value="CAJ0587086.1"/>
    <property type="molecule type" value="Genomic_DNA"/>
</dbReference>
<dbReference type="SUPFAM" id="SSF52833">
    <property type="entry name" value="Thioredoxin-like"/>
    <property type="match status" value="1"/>
</dbReference>
<evidence type="ECO:0000256" key="1">
    <source>
        <dbReference type="ARBA" id="ARBA00012452"/>
    </source>
</evidence>
<dbReference type="GO" id="GO:0005737">
    <property type="term" value="C:cytoplasm"/>
    <property type="evidence" value="ECO:0007669"/>
    <property type="project" value="UniProtKB-ARBA"/>
</dbReference>
<dbReference type="InterPro" id="IPR036282">
    <property type="entry name" value="Glutathione-S-Trfase_C_sf"/>
</dbReference>
<accession>A0AA36DIP4</accession>
<sequence>MAADKGSISNTGEKKFSVSAFLSQPIKYIRSLCGPEMPHYKLTYFGLKGRAEIARQLFALAGVEYEDKRISFEEWPALKSSTPFGQLPLLEVDGVVIAQSITIARFLARRFGYAGESDIDAAKIDGLADTFADYFTEQKNFFPVLIGRVPGDKDALYKEVYEPARDKYIPMIIEHFLKKSTSGFLVGSKLSYADLLLAEHVSTFQEFLPHNWDKYPELLAHRDRIQAIPALKKWLETRPKTPF</sequence>
<dbReference type="Gene3D" id="1.20.1050.10">
    <property type="match status" value="1"/>
</dbReference>
<dbReference type="PANTHER" id="PTHR11571">
    <property type="entry name" value="GLUTATHIONE S-TRANSFERASE"/>
    <property type="match status" value="1"/>
</dbReference>
<evidence type="ECO:0000256" key="2">
    <source>
        <dbReference type="ARBA" id="ARBA00022679"/>
    </source>
</evidence>
<comment type="catalytic activity">
    <reaction evidence="4">
        <text>RX + glutathione = an S-substituted glutathione + a halide anion + H(+)</text>
        <dbReference type="Rhea" id="RHEA:16437"/>
        <dbReference type="ChEBI" id="CHEBI:15378"/>
        <dbReference type="ChEBI" id="CHEBI:16042"/>
        <dbReference type="ChEBI" id="CHEBI:17792"/>
        <dbReference type="ChEBI" id="CHEBI:57925"/>
        <dbReference type="ChEBI" id="CHEBI:90779"/>
        <dbReference type="EC" id="2.5.1.18"/>
    </reaction>
</comment>
<feature type="domain" description="GST C-terminal" evidence="7">
    <location>
        <begin position="117"/>
        <end position="243"/>
    </location>
</feature>
<keyword evidence="2" id="KW-0808">Transferase</keyword>
<name>A0AA36DIP4_9BILA</name>
<dbReference type="SFLD" id="SFLDS00019">
    <property type="entry name" value="Glutathione_Transferase_(cytos"/>
    <property type="match status" value="1"/>
</dbReference>
<dbReference type="SUPFAM" id="SSF47616">
    <property type="entry name" value="GST C-terminal domain-like"/>
    <property type="match status" value="1"/>
</dbReference>
<evidence type="ECO:0000256" key="4">
    <source>
        <dbReference type="ARBA" id="ARBA00047960"/>
    </source>
</evidence>
<dbReference type="FunFam" id="1.20.1050.10:FF:000031">
    <property type="entry name" value="Glutathione S-Transferase"/>
    <property type="match status" value="1"/>
</dbReference>
<proteinExistence type="inferred from homology"/>
<dbReference type="InterPro" id="IPR004046">
    <property type="entry name" value="GST_C"/>
</dbReference>
<protein>
    <recommendedName>
        <fullName evidence="1">glutathione transferase</fullName>
        <ecNumber evidence="1">2.5.1.18</ecNumber>
    </recommendedName>
    <alternativeName>
        <fullName evidence="5">GST class-sigma</fullName>
    </alternativeName>
</protein>
<dbReference type="Proteomes" id="UP001177023">
    <property type="component" value="Unassembled WGS sequence"/>
</dbReference>
<dbReference type="InterPro" id="IPR010987">
    <property type="entry name" value="Glutathione-S-Trfase_C-like"/>
</dbReference>
<dbReference type="SFLD" id="SFLDG00363">
    <property type="entry name" value="AMPS_(cytGST):_Alpha-__Mu-__Pi"/>
    <property type="match status" value="1"/>
</dbReference>
<comment type="caution">
    <text evidence="8">The sequence shown here is derived from an EMBL/GenBank/DDBJ whole genome shotgun (WGS) entry which is preliminary data.</text>
</comment>
<dbReference type="AlphaFoldDB" id="A0AA36DIP4"/>
<feature type="non-terminal residue" evidence="8">
    <location>
        <position position="243"/>
    </location>
</feature>
<keyword evidence="9" id="KW-1185">Reference proteome</keyword>
<dbReference type="InterPro" id="IPR040079">
    <property type="entry name" value="Glutathione_S-Trfase"/>
</dbReference>
<evidence type="ECO:0000256" key="3">
    <source>
        <dbReference type="ARBA" id="ARBA00038317"/>
    </source>
</evidence>
<evidence type="ECO:0000259" key="6">
    <source>
        <dbReference type="PROSITE" id="PS50404"/>
    </source>
</evidence>
<evidence type="ECO:0000256" key="5">
    <source>
        <dbReference type="ARBA" id="ARBA00078118"/>
    </source>
</evidence>
<gene>
    <name evidence="8" type="ORF">MSPICULIGERA_LOCUS25066</name>
</gene>
<dbReference type="EC" id="2.5.1.18" evidence="1"/>
<dbReference type="Pfam" id="PF14497">
    <property type="entry name" value="GST_C_3"/>
    <property type="match status" value="1"/>
</dbReference>
<dbReference type="CDD" id="cd03039">
    <property type="entry name" value="GST_N_Sigma_like"/>
    <property type="match status" value="1"/>
</dbReference>
<dbReference type="SFLD" id="SFLDG01205">
    <property type="entry name" value="AMPS.1"/>
    <property type="match status" value="1"/>
</dbReference>
<dbReference type="CDD" id="cd03192">
    <property type="entry name" value="GST_C_Sigma_like"/>
    <property type="match status" value="1"/>
</dbReference>
<dbReference type="GO" id="GO:0004364">
    <property type="term" value="F:glutathione transferase activity"/>
    <property type="evidence" value="ECO:0007669"/>
    <property type="project" value="UniProtKB-EC"/>
</dbReference>
<dbReference type="PROSITE" id="PS50404">
    <property type="entry name" value="GST_NTER"/>
    <property type="match status" value="1"/>
</dbReference>
<dbReference type="PANTHER" id="PTHR11571:SF256">
    <property type="entry name" value="GST C-TERMINAL DOMAIN-CONTAINING PROTEIN-RELATED"/>
    <property type="match status" value="1"/>
</dbReference>
<dbReference type="Gene3D" id="3.40.30.10">
    <property type="entry name" value="Glutaredoxin"/>
    <property type="match status" value="1"/>
</dbReference>
<dbReference type="PROSITE" id="PS50405">
    <property type="entry name" value="GST_CTER"/>
    <property type="match status" value="1"/>
</dbReference>
<dbReference type="InterPro" id="IPR050213">
    <property type="entry name" value="GST_superfamily"/>
</dbReference>
<dbReference type="InterPro" id="IPR004045">
    <property type="entry name" value="Glutathione_S-Trfase_N"/>
</dbReference>
<evidence type="ECO:0000259" key="7">
    <source>
        <dbReference type="PROSITE" id="PS50405"/>
    </source>
</evidence>
<comment type="similarity">
    <text evidence="3">Belongs to the GST superfamily. Sigma family.</text>
</comment>
<evidence type="ECO:0000313" key="8">
    <source>
        <dbReference type="EMBL" id="CAJ0587086.1"/>
    </source>
</evidence>
<organism evidence="8 9">
    <name type="scientific">Mesorhabditis spiculigera</name>
    <dbReference type="NCBI Taxonomy" id="96644"/>
    <lineage>
        <taxon>Eukaryota</taxon>
        <taxon>Metazoa</taxon>
        <taxon>Ecdysozoa</taxon>
        <taxon>Nematoda</taxon>
        <taxon>Chromadorea</taxon>
        <taxon>Rhabditida</taxon>
        <taxon>Rhabditina</taxon>
        <taxon>Rhabditomorpha</taxon>
        <taxon>Rhabditoidea</taxon>
        <taxon>Rhabditidae</taxon>
        <taxon>Mesorhabditinae</taxon>
        <taxon>Mesorhabditis</taxon>
    </lineage>
</organism>